<keyword evidence="3" id="KW-0238">DNA-binding</keyword>
<evidence type="ECO:0000256" key="5">
    <source>
        <dbReference type="ARBA" id="ARBA00023242"/>
    </source>
</evidence>
<comment type="subcellular location">
    <subcellularLocation>
        <location evidence="1">Nucleus</location>
    </subcellularLocation>
</comment>
<dbReference type="EnsemblPlants" id="QL06p000192:mrna">
    <property type="protein sequence ID" value="QL06p000192:mrna"/>
    <property type="gene ID" value="QL06p000192"/>
</dbReference>
<dbReference type="AlphaFoldDB" id="A0A7N2R5W3"/>
<evidence type="ECO:0000256" key="1">
    <source>
        <dbReference type="ARBA" id="ARBA00004123"/>
    </source>
</evidence>
<reference evidence="9 10" key="1">
    <citation type="journal article" date="2016" name="G3 (Bethesda)">
        <title>First Draft Assembly and Annotation of the Genome of a California Endemic Oak Quercus lobata Nee (Fagaceae).</title>
        <authorList>
            <person name="Sork V.L."/>
            <person name="Fitz-Gibbon S.T."/>
            <person name="Puiu D."/>
            <person name="Crepeau M."/>
            <person name="Gugger P.F."/>
            <person name="Sherman R."/>
            <person name="Stevens K."/>
            <person name="Langley C.H."/>
            <person name="Pellegrini M."/>
            <person name="Salzberg S.L."/>
        </authorList>
    </citation>
    <scope>NUCLEOTIDE SEQUENCE [LARGE SCALE GENOMIC DNA]</scope>
    <source>
        <strain evidence="9 10">cv. SW786</strain>
    </source>
</reference>
<dbReference type="InParanoid" id="A0A7N2R5W3"/>
<evidence type="ECO:0000256" key="7">
    <source>
        <dbReference type="SAM" id="MobiDB-lite"/>
    </source>
</evidence>
<dbReference type="RefSeq" id="XP_030974614.1">
    <property type="nucleotide sequence ID" value="XM_031118754.1"/>
</dbReference>
<dbReference type="Proteomes" id="UP000594261">
    <property type="component" value="Chromosome 6"/>
</dbReference>
<feature type="compositionally biased region" description="Polar residues" evidence="7">
    <location>
        <begin position="270"/>
        <end position="292"/>
    </location>
</feature>
<keyword evidence="2" id="KW-0805">Transcription regulation</keyword>
<dbReference type="InterPro" id="IPR036093">
    <property type="entry name" value="NAC_dom_sf"/>
</dbReference>
<gene>
    <name evidence="9" type="primary">LOC115994550</name>
</gene>
<keyword evidence="6" id="KW-0175">Coiled coil</keyword>
<dbReference type="Gene3D" id="2.170.150.80">
    <property type="entry name" value="NAC domain"/>
    <property type="match status" value="2"/>
</dbReference>
<organism evidence="9 10">
    <name type="scientific">Quercus lobata</name>
    <name type="common">Valley oak</name>
    <dbReference type="NCBI Taxonomy" id="97700"/>
    <lineage>
        <taxon>Eukaryota</taxon>
        <taxon>Viridiplantae</taxon>
        <taxon>Streptophyta</taxon>
        <taxon>Embryophyta</taxon>
        <taxon>Tracheophyta</taxon>
        <taxon>Spermatophyta</taxon>
        <taxon>Magnoliopsida</taxon>
        <taxon>eudicotyledons</taxon>
        <taxon>Gunneridae</taxon>
        <taxon>Pentapetalae</taxon>
        <taxon>rosids</taxon>
        <taxon>fabids</taxon>
        <taxon>Fagales</taxon>
        <taxon>Fagaceae</taxon>
        <taxon>Quercus</taxon>
    </lineage>
</organism>
<keyword evidence="4" id="KW-0804">Transcription</keyword>
<dbReference type="OrthoDB" id="645697at2759"/>
<dbReference type="EMBL" id="LRBV02000006">
    <property type="status" value="NOT_ANNOTATED_CDS"/>
    <property type="molecule type" value="Genomic_DNA"/>
</dbReference>
<dbReference type="GO" id="GO:0006355">
    <property type="term" value="P:regulation of DNA-templated transcription"/>
    <property type="evidence" value="ECO:0007669"/>
    <property type="project" value="InterPro"/>
</dbReference>
<dbReference type="FunCoup" id="A0A7N2R5W3">
    <property type="interactions" value="1616"/>
</dbReference>
<dbReference type="InterPro" id="IPR003441">
    <property type="entry name" value="NAC-dom"/>
</dbReference>
<evidence type="ECO:0000313" key="9">
    <source>
        <dbReference type="EnsemblPlants" id="QL06p000192:mrna"/>
    </source>
</evidence>
<dbReference type="GO" id="GO:0003677">
    <property type="term" value="F:DNA binding"/>
    <property type="evidence" value="ECO:0007669"/>
    <property type="project" value="UniProtKB-KW"/>
</dbReference>
<evidence type="ECO:0000313" key="10">
    <source>
        <dbReference type="Proteomes" id="UP000594261"/>
    </source>
</evidence>
<reference evidence="9" key="2">
    <citation type="submission" date="2021-01" db="UniProtKB">
        <authorList>
            <consortium name="EnsemblPlants"/>
        </authorList>
    </citation>
    <scope>IDENTIFICATION</scope>
</reference>
<evidence type="ECO:0000256" key="2">
    <source>
        <dbReference type="ARBA" id="ARBA00023015"/>
    </source>
</evidence>
<evidence type="ECO:0000259" key="8">
    <source>
        <dbReference type="PROSITE" id="PS51005"/>
    </source>
</evidence>
<feature type="coiled-coil region" evidence="6">
    <location>
        <begin position="348"/>
        <end position="396"/>
    </location>
</feature>
<feature type="domain" description="NAC" evidence="8">
    <location>
        <begin position="1"/>
        <end position="118"/>
    </location>
</feature>
<dbReference type="KEGG" id="qlo:115994550"/>
<sequence>MRRETPSLPAPPPTVLALGFRFHPTDEELVIYYLKHKVCGEPFRNNAISEVDIYKSEPWDLAGYILVFVLVFHSGRAQGGLRTNWVMHEYRLVDEELEKARAGATIQDSYVLCRVFLKNNIGPPNSHRYAPFIEEEWDDSAPVLLLGEQAGKEVVAVHNPFDVEAGYDAHAEEVGHDECDEDAGNVIYAEENGRYEYVENGYVECVEGNNFEQDTQSINGAPLSASEVPRENQNALVVCKSERMDDYPSPCLANPRPSPLLRYKKRRNNELNSNHSNGLETSTRTSQDHCSSTTTTTTAPATRRNFLSKLEECFLLEYIEPKDSLSVSPLFDIANLDSSVPPSCLKFIQDLRNEIHKISVERETLKSELRSAQTVFNILQCRIDLLNKENEDLKRSAQDVK</sequence>
<dbReference type="GO" id="GO:0005634">
    <property type="term" value="C:nucleus"/>
    <property type="evidence" value="ECO:0007669"/>
    <property type="project" value="UniProtKB-SubCell"/>
</dbReference>
<protein>
    <recommendedName>
        <fullName evidence="8">NAC domain-containing protein</fullName>
    </recommendedName>
</protein>
<dbReference type="Pfam" id="PF02365">
    <property type="entry name" value="NAM"/>
    <property type="match status" value="1"/>
</dbReference>
<proteinExistence type="predicted"/>
<dbReference type="PROSITE" id="PS51005">
    <property type="entry name" value="NAC"/>
    <property type="match status" value="1"/>
</dbReference>
<evidence type="ECO:0000256" key="3">
    <source>
        <dbReference type="ARBA" id="ARBA00023125"/>
    </source>
</evidence>
<feature type="region of interest" description="Disordered" evidence="7">
    <location>
        <begin position="269"/>
        <end position="298"/>
    </location>
</feature>
<keyword evidence="10" id="KW-1185">Reference proteome</keyword>
<dbReference type="OMA" id="MGRESMA"/>
<dbReference type="GeneID" id="115994550"/>
<dbReference type="PANTHER" id="PTHR31989">
    <property type="entry name" value="NAC DOMAIN-CONTAINING PROTEIN 82-RELATED"/>
    <property type="match status" value="1"/>
</dbReference>
<keyword evidence="5" id="KW-0539">Nucleus</keyword>
<name>A0A7N2R5W3_QUELO</name>
<evidence type="ECO:0000256" key="6">
    <source>
        <dbReference type="SAM" id="Coils"/>
    </source>
</evidence>
<evidence type="ECO:0000256" key="4">
    <source>
        <dbReference type="ARBA" id="ARBA00023163"/>
    </source>
</evidence>
<dbReference type="SUPFAM" id="SSF101941">
    <property type="entry name" value="NAC domain"/>
    <property type="match status" value="1"/>
</dbReference>
<dbReference type="Gramene" id="QL06p000192:mrna">
    <property type="protein sequence ID" value="QL06p000192:mrna"/>
    <property type="gene ID" value="QL06p000192"/>
</dbReference>
<accession>A0A7N2R5W3</accession>